<keyword evidence="1" id="KW-1133">Transmembrane helix</keyword>
<dbReference type="EMBL" id="CABVLZ010000001">
    <property type="protein sequence ID" value="VVU94384.1"/>
    <property type="molecule type" value="Genomic_DNA"/>
</dbReference>
<evidence type="ECO:0000313" key="2">
    <source>
        <dbReference type="EMBL" id="VVU94384.1"/>
    </source>
</evidence>
<gene>
    <name evidence="2" type="ORF">CPAV1605_106</name>
</gene>
<accession>A0A5E8CI86</accession>
<dbReference type="AlphaFoldDB" id="A0A5E8CI86"/>
<dbReference type="Gene3D" id="3.30.470.20">
    <property type="entry name" value="ATP-grasp fold, B domain"/>
    <property type="match status" value="1"/>
</dbReference>
<protein>
    <submittedName>
        <fullName evidence="2">TupA-like ATPgrasp</fullName>
    </submittedName>
</protein>
<keyword evidence="1" id="KW-0812">Transmembrane</keyword>
<dbReference type="Pfam" id="PF14305">
    <property type="entry name" value="ATPgrasp_TupA"/>
    <property type="match status" value="1"/>
</dbReference>
<dbReference type="InterPro" id="IPR029465">
    <property type="entry name" value="ATPgrasp_TupA"/>
</dbReference>
<proteinExistence type="predicted"/>
<sequence length="302" mass="36141">MNTKEIVFIIIIILTILYYYKHIEYYQQILKYRRVPDYTRWILSDKFVAKQYAKINGFDIPKTYQVVKYPHQIDFSNLPKNYVIKPTDLCSSAGIFLVSNEIDFFSKSKVTSTNIINKLNILRSTIGSEHYMHDLMYEGTIPFSGYIVEELLLDSKGNIPYDYKCYTFGGKIKYFAVTFNRRIINGKQEFDVVWYTRDWQPVKYKMLKKNYKFKMIAKPKEYNKMVYVVERMSKKFNRHCRIDVYCLNNKVYLGEFTFFCGAKLHTFLCNFILGFTWFNNPDCYSKTDPKLLDLIPEYYNKV</sequence>
<dbReference type="SUPFAM" id="SSF56059">
    <property type="entry name" value="Glutathione synthetase ATP-binding domain-like"/>
    <property type="match status" value="1"/>
</dbReference>
<feature type="transmembrane region" description="Helical" evidence="1">
    <location>
        <begin position="6"/>
        <end position="23"/>
    </location>
</feature>
<evidence type="ECO:0000256" key="1">
    <source>
        <dbReference type="SAM" id="Phobius"/>
    </source>
</evidence>
<reference evidence="2" key="1">
    <citation type="submission" date="2019-09" db="EMBL/GenBank/DDBJ databases">
        <authorList>
            <person name="Needham M D."/>
        </authorList>
    </citation>
    <scope>NUCLEOTIDE SEQUENCE</scope>
</reference>
<name>A0A5E8CI86_9ZZZZ</name>
<organism evidence="2">
    <name type="scientific">seawater metagenome</name>
    <dbReference type="NCBI Taxonomy" id="1561972"/>
    <lineage>
        <taxon>unclassified sequences</taxon>
        <taxon>metagenomes</taxon>
        <taxon>ecological metagenomes</taxon>
    </lineage>
</organism>
<keyword evidence="1" id="KW-0472">Membrane</keyword>